<evidence type="ECO:0000313" key="1">
    <source>
        <dbReference type="EMBL" id="KAK6625334.1"/>
    </source>
</evidence>
<protein>
    <submittedName>
        <fullName evidence="1">Uncharacterized protein</fullName>
    </submittedName>
</protein>
<dbReference type="Proteomes" id="UP001372834">
    <property type="component" value="Unassembled WGS sequence"/>
</dbReference>
<comment type="caution">
    <text evidence="1">The sequence shown here is derived from an EMBL/GenBank/DDBJ whole genome shotgun (WGS) entry which is preliminary data.</text>
</comment>
<dbReference type="AlphaFoldDB" id="A0AAN8PDS9"/>
<organism evidence="1 2">
    <name type="scientific">Polyplax serrata</name>
    <name type="common">Common mouse louse</name>
    <dbReference type="NCBI Taxonomy" id="468196"/>
    <lineage>
        <taxon>Eukaryota</taxon>
        <taxon>Metazoa</taxon>
        <taxon>Ecdysozoa</taxon>
        <taxon>Arthropoda</taxon>
        <taxon>Hexapoda</taxon>
        <taxon>Insecta</taxon>
        <taxon>Pterygota</taxon>
        <taxon>Neoptera</taxon>
        <taxon>Paraneoptera</taxon>
        <taxon>Psocodea</taxon>
        <taxon>Troctomorpha</taxon>
        <taxon>Phthiraptera</taxon>
        <taxon>Anoplura</taxon>
        <taxon>Polyplacidae</taxon>
        <taxon>Polyplax</taxon>
    </lineage>
</organism>
<accession>A0AAN8PDS9</accession>
<gene>
    <name evidence="1" type="ORF">RUM43_005631</name>
</gene>
<name>A0AAN8PDS9_POLSC</name>
<evidence type="ECO:0000313" key="2">
    <source>
        <dbReference type="Proteomes" id="UP001372834"/>
    </source>
</evidence>
<proteinExistence type="predicted"/>
<sequence>MILEVPQNVDSAATVASLRVPSNPHETGSFGLFLTPGMMFNFLDESKDVDGPSETILRILKSVQSEFPCPTGLTLAGGDENVR</sequence>
<dbReference type="EMBL" id="JAWJWE010000037">
    <property type="protein sequence ID" value="KAK6625334.1"/>
    <property type="molecule type" value="Genomic_DNA"/>
</dbReference>
<reference evidence="1 2" key="1">
    <citation type="submission" date="2023-10" db="EMBL/GenBank/DDBJ databases">
        <title>Genomes of two closely related lineages of the louse Polyplax serrata with different host specificities.</title>
        <authorList>
            <person name="Martinu J."/>
            <person name="Tarabai H."/>
            <person name="Stefka J."/>
            <person name="Hypsa V."/>
        </authorList>
    </citation>
    <scope>NUCLEOTIDE SEQUENCE [LARGE SCALE GENOMIC DNA]</scope>
    <source>
        <strain evidence="1">HR10_N</strain>
    </source>
</reference>